<dbReference type="FunFam" id="3.40.50.300:FF:000022">
    <property type="entry name" value="Signal recognition particle 54 kDa subunit"/>
    <property type="match status" value="1"/>
</dbReference>
<comment type="catalytic activity">
    <reaction evidence="12">
        <text>GTP + H2O = GDP + phosphate + H(+)</text>
        <dbReference type="Rhea" id="RHEA:19669"/>
        <dbReference type="ChEBI" id="CHEBI:15377"/>
        <dbReference type="ChEBI" id="CHEBI:15378"/>
        <dbReference type="ChEBI" id="CHEBI:37565"/>
        <dbReference type="ChEBI" id="CHEBI:43474"/>
        <dbReference type="ChEBI" id="CHEBI:58189"/>
        <dbReference type="EC" id="3.6.5.4"/>
    </reaction>
    <physiologicalReaction direction="left-to-right" evidence="12">
        <dbReference type="Rhea" id="RHEA:19670"/>
    </physiologicalReaction>
</comment>
<dbReference type="GO" id="GO:0008312">
    <property type="term" value="F:7S RNA binding"/>
    <property type="evidence" value="ECO:0007669"/>
    <property type="project" value="InterPro"/>
</dbReference>
<evidence type="ECO:0000256" key="5">
    <source>
        <dbReference type="ARBA" id="ARBA00022801"/>
    </source>
</evidence>
<evidence type="ECO:0000256" key="11">
    <source>
        <dbReference type="ARBA" id="ARBA00035672"/>
    </source>
</evidence>
<dbReference type="GO" id="GO:0005829">
    <property type="term" value="C:cytosol"/>
    <property type="evidence" value="ECO:0007669"/>
    <property type="project" value="TreeGrafter"/>
</dbReference>
<dbReference type="GO" id="GO:0005525">
    <property type="term" value="F:GTP binding"/>
    <property type="evidence" value="ECO:0007669"/>
    <property type="project" value="UniProtKB-KW"/>
</dbReference>
<dbReference type="CDD" id="cd17875">
    <property type="entry name" value="SRP54_G"/>
    <property type="match status" value="1"/>
</dbReference>
<dbReference type="InterPro" id="IPR042101">
    <property type="entry name" value="SRP54_N_sf"/>
</dbReference>
<comment type="similarity">
    <text evidence="2">Belongs to the GTP-binding SRP family. SRP54 subfamily.</text>
</comment>
<dbReference type="PANTHER" id="PTHR11564:SF5">
    <property type="entry name" value="SIGNAL RECOGNITION PARTICLE SUBUNIT SRP54"/>
    <property type="match status" value="1"/>
</dbReference>
<dbReference type="EMBL" id="JMKJ01000344">
    <property type="protein sequence ID" value="KGG51220.1"/>
    <property type="molecule type" value="Genomic_DNA"/>
</dbReference>
<dbReference type="VEuPathDB" id="MicrosporidiaDB:DI09_40p60"/>
<dbReference type="SUPFAM" id="SSF47446">
    <property type="entry name" value="Signal peptide-binding domain"/>
    <property type="match status" value="1"/>
</dbReference>
<dbReference type="GO" id="GO:0006616">
    <property type="term" value="P:SRP-dependent cotranslational protein targeting to membrane, translocation"/>
    <property type="evidence" value="ECO:0007669"/>
    <property type="project" value="TreeGrafter"/>
</dbReference>
<dbReference type="Pfam" id="PF02881">
    <property type="entry name" value="SRP54_N"/>
    <property type="match status" value="1"/>
</dbReference>
<evidence type="ECO:0000256" key="1">
    <source>
        <dbReference type="ARBA" id="ARBA00004496"/>
    </source>
</evidence>
<dbReference type="GO" id="GO:0005786">
    <property type="term" value="C:signal recognition particle, endoplasmic reticulum targeting"/>
    <property type="evidence" value="ECO:0007669"/>
    <property type="project" value="UniProtKB-KW"/>
</dbReference>
<dbReference type="SUPFAM" id="SSF52540">
    <property type="entry name" value="P-loop containing nucleoside triphosphate hydrolases"/>
    <property type="match status" value="1"/>
</dbReference>
<name>A0A098VQG7_9MICR</name>
<dbReference type="InterPro" id="IPR013822">
    <property type="entry name" value="Signal_recog_particl_SRP54_hlx"/>
</dbReference>
<evidence type="ECO:0000256" key="8">
    <source>
        <dbReference type="ARBA" id="ARBA00023135"/>
    </source>
</evidence>
<dbReference type="SMART" id="SM00963">
    <property type="entry name" value="SRP54_N"/>
    <property type="match status" value="1"/>
</dbReference>
<dbReference type="Pfam" id="PF00448">
    <property type="entry name" value="SRP54"/>
    <property type="match status" value="1"/>
</dbReference>
<protein>
    <recommendedName>
        <fullName evidence="11">signal-recognition-particle GTPase</fullName>
        <ecNumber evidence="11">3.6.5.4</ecNumber>
    </recommendedName>
    <alternativeName>
        <fullName evidence="10">Signal recognition particle 54 kDa protein homolog</fullName>
    </alternativeName>
</protein>
<evidence type="ECO:0000256" key="2">
    <source>
        <dbReference type="ARBA" id="ARBA00005450"/>
    </source>
</evidence>
<evidence type="ECO:0000256" key="7">
    <source>
        <dbReference type="ARBA" id="ARBA00023134"/>
    </source>
</evidence>
<proteinExistence type="inferred from homology"/>
<evidence type="ECO:0000259" key="13">
    <source>
        <dbReference type="PROSITE" id="PS00300"/>
    </source>
</evidence>
<dbReference type="InterPro" id="IPR022941">
    <property type="entry name" value="SRP54"/>
</dbReference>
<keyword evidence="9" id="KW-0687">Ribonucleoprotein</keyword>
<dbReference type="SUPFAM" id="SSF47364">
    <property type="entry name" value="Domain of the SRP/SRP receptor G-proteins"/>
    <property type="match status" value="1"/>
</dbReference>
<dbReference type="GeneID" id="25259895"/>
<dbReference type="InterPro" id="IPR004125">
    <property type="entry name" value="Signal_recog_particle_SRP54_M"/>
</dbReference>
<evidence type="ECO:0000256" key="4">
    <source>
        <dbReference type="ARBA" id="ARBA00022741"/>
    </source>
</evidence>
<feature type="domain" description="SRP54-type proteins GTP-binding" evidence="13">
    <location>
        <begin position="252"/>
        <end position="265"/>
    </location>
</feature>
<keyword evidence="15" id="KW-1185">Reference proteome</keyword>
<keyword evidence="8" id="KW-0733">Signal recognition particle</keyword>
<keyword evidence="5" id="KW-0378">Hydrolase</keyword>
<evidence type="ECO:0000256" key="6">
    <source>
        <dbReference type="ARBA" id="ARBA00022884"/>
    </source>
</evidence>
<evidence type="ECO:0000256" key="10">
    <source>
        <dbReference type="ARBA" id="ARBA00034905"/>
    </source>
</evidence>
<comment type="caution">
    <text evidence="14">The sequence shown here is derived from an EMBL/GenBank/DDBJ whole genome shotgun (WGS) entry which is preliminary data.</text>
</comment>
<evidence type="ECO:0000313" key="14">
    <source>
        <dbReference type="EMBL" id="KGG51220.1"/>
    </source>
</evidence>
<dbReference type="EC" id="3.6.5.4" evidence="11"/>
<keyword evidence="7" id="KW-0342">GTP-binding</keyword>
<dbReference type="SMART" id="SM00962">
    <property type="entry name" value="SRP54"/>
    <property type="match status" value="1"/>
</dbReference>
<evidence type="ECO:0000313" key="15">
    <source>
        <dbReference type="Proteomes" id="UP000029725"/>
    </source>
</evidence>
<evidence type="ECO:0000256" key="12">
    <source>
        <dbReference type="ARBA" id="ARBA00048157"/>
    </source>
</evidence>
<dbReference type="PROSITE" id="PS00300">
    <property type="entry name" value="SRP54"/>
    <property type="match status" value="1"/>
</dbReference>
<dbReference type="Gene3D" id="1.10.260.30">
    <property type="entry name" value="Signal recognition particle, SRP54 subunit, M-domain"/>
    <property type="match status" value="1"/>
</dbReference>
<comment type="subcellular location">
    <subcellularLocation>
        <location evidence="1">Cytoplasm</location>
    </subcellularLocation>
</comment>
<dbReference type="PANTHER" id="PTHR11564">
    <property type="entry name" value="SIGNAL RECOGNITION PARTICLE 54K PROTEIN SRP54"/>
    <property type="match status" value="1"/>
</dbReference>
<dbReference type="AlphaFoldDB" id="A0A098VQG7"/>
<keyword evidence="4" id="KW-0547">Nucleotide-binding</keyword>
<dbReference type="Gene3D" id="1.20.120.140">
    <property type="entry name" value="Signal recognition particle SRP54, nucleotide-binding domain"/>
    <property type="match status" value="1"/>
</dbReference>
<keyword evidence="6" id="KW-0694">RNA-binding</keyword>
<dbReference type="InterPro" id="IPR000897">
    <property type="entry name" value="SRP54_GTPase_dom"/>
</dbReference>
<dbReference type="Pfam" id="PF02978">
    <property type="entry name" value="SRP_SPB"/>
    <property type="match status" value="1"/>
</dbReference>
<dbReference type="GO" id="GO:0003924">
    <property type="term" value="F:GTPase activity"/>
    <property type="evidence" value="ECO:0007669"/>
    <property type="project" value="InterPro"/>
</dbReference>
<dbReference type="Gene3D" id="3.40.50.300">
    <property type="entry name" value="P-loop containing nucleotide triphosphate hydrolases"/>
    <property type="match status" value="1"/>
</dbReference>
<dbReference type="InterPro" id="IPR036891">
    <property type="entry name" value="Signal_recog_part_SRP54_M_sf"/>
</dbReference>
<reference evidence="14 15" key="1">
    <citation type="submission" date="2014-04" db="EMBL/GenBank/DDBJ databases">
        <title>A new species of microsporidia sheds light on the evolution of extreme parasitism.</title>
        <authorList>
            <person name="Haag K.L."/>
            <person name="James T.Y."/>
            <person name="Larsson R."/>
            <person name="Schaer T.M."/>
            <person name="Refardt D."/>
            <person name="Pombert J.-F."/>
            <person name="Ebert D."/>
        </authorList>
    </citation>
    <scope>NUCLEOTIDE SEQUENCE [LARGE SCALE GENOMIC DNA]</scope>
    <source>
        <strain evidence="14 15">UGP3</strain>
        <tissue evidence="14">Spores</tissue>
    </source>
</reference>
<keyword evidence="3" id="KW-0963">Cytoplasm</keyword>
<gene>
    <name evidence="14" type="ORF">DI09_40p60</name>
</gene>
<dbReference type="RefSeq" id="XP_013237665.1">
    <property type="nucleotide sequence ID" value="XM_013382211.1"/>
</dbReference>
<organism evidence="14 15">
    <name type="scientific">Mitosporidium daphniae</name>
    <dbReference type="NCBI Taxonomy" id="1485682"/>
    <lineage>
        <taxon>Eukaryota</taxon>
        <taxon>Fungi</taxon>
        <taxon>Fungi incertae sedis</taxon>
        <taxon>Microsporidia</taxon>
        <taxon>Mitosporidium</taxon>
    </lineage>
</organism>
<accession>A0A098VQG7</accession>
<dbReference type="InterPro" id="IPR027417">
    <property type="entry name" value="P-loop_NTPase"/>
</dbReference>
<evidence type="ECO:0000256" key="9">
    <source>
        <dbReference type="ARBA" id="ARBA00023274"/>
    </source>
</evidence>
<dbReference type="GO" id="GO:0030942">
    <property type="term" value="F:endoplasmic reticulum signal peptide binding"/>
    <property type="evidence" value="ECO:0007669"/>
    <property type="project" value="TreeGrafter"/>
</dbReference>
<dbReference type="Proteomes" id="UP000029725">
    <property type="component" value="Unassembled WGS sequence"/>
</dbReference>
<dbReference type="OrthoDB" id="10250817at2759"/>
<dbReference type="HOGENOM" id="CLU_009301_6_1_1"/>
<dbReference type="InterPro" id="IPR036225">
    <property type="entry name" value="SRP/SRP_N"/>
</dbReference>
<evidence type="ECO:0000256" key="3">
    <source>
        <dbReference type="ARBA" id="ARBA00022490"/>
    </source>
</evidence>
<sequence length="466" mass="50272">MVLNDLGRSLRDALAGFNRAPNPDQKAIDALMNDVCRALIGSDVNIAMVKKLRTNVLASIETNLGSGAVIDELCSLIDPGIPPWQPRRGHRNVVMFVGLQGSGKTTSCTKKGFKVGLVCADTFRAGAYDQLRQNATKARIPYFGSYSEPDPVKIALQGLQKFTQEKFELIIVDTSGRHAQETSLFQEMVDIETAVCPDNVVFIMDGSIGQVADSQARAFKSAVNVGSIFLTKMDGHAKGGGALSGVAATGCPIVFIGTGEHVDDIERFSVRPFISKLLGMGDIGGLIEKVQDIRIDSAHKDLQKHIEQGIFSLSDLQELFSMISGMGPLSNILNMLPGGADLMAGPDIGLRMRRYMTLLDSMHSSELSADARIFSTQPGRARRVCAGSGCDSTHLAELLEQHKKFAALIKQMGGPKGLLKNLSGTNHVSNSQQMAKMSRFVPPELLQSMGNLVFLSYQVAFPACKI</sequence>